<sequence length="164" mass="17671">MAEEWRRVVAALANPDMRLTWARLVAGSDEADATAGLSPARRRKVVEGLRGAGLIDAASAPRPAIFGEVLAAAPAPVQPTGPERFLRDGRIAQYPASQTERGELLALIAGRAFRSGEVLDEREVNARLAEFHDDVAVLRRYLVDLGLLVRTRSGSSYALAEEPA</sequence>
<dbReference type="EMBL" id="BAABBX010000016">
    <property type="protein sequence ID" value="GAA4193538.1"/>
    <property type="molecule type" value="Genomic_DNA"/>
</dbReference>
<dbReference type="InterPro" id="IPR018656">
    <property type="entry name" value="DUF2087"/>
</dbReference>
<name>A0ABP8AYC1_9MICO</name>
<comment type="caution">
    <text evidence="2">The sequence shown here is derived from an EMBL/GenBank/DDBJ whole genome shotgun (WGS) entry which is preliminary data.</text>
</comment>
<organism evidence="2 3">
    <name type="scientific">Gryllotalpicola kribbensis</name>
    <dbReference type="NCBI Taxonomy" id="993084"/>
    <lineage>
        <taxon>Bacteria</taxon>
        <taxon>Bacillati</taxon>
        <taxon>Actinomycetota</taxon>
        <taxon>Actinomycetes</taxon>
        <taxon>Micrococcales</taxon>
        <taxon>Microbacteriaceae</taxon>
        <taxon>Gryllotalpicola</taxon>
    </lineage>
</organism>
<proteinExistence type="predicted"/>
<protein>
    <submittedName>
        <fullName evidence="2">DUF2087 domain-containing protein</fullName>
    </submittedName>
</protein>
<keyword evidence="3" id="KW-1185">Reference proteome</keyword>
<evidence type="ECO:0000313" key="3">
    <source>
        <dbReference type="Proteomes" id="UP001500213"/>
    </source>
</evidence>
<dbReference type="Pfam" id="PF09860">
    <property type="entry name" value="DUF2087"/>
    <property type="match status" value="1"/>
</dbReference>
<gene>
    <name evidence="2" type="ORF">GCM10022288_27470</name>
</gene>
<dbReference type="RefSeq" id="WP_344777851.1">
    <property type="nucleotide sequence ID" value="NZ_BAABBX010000016.1"/>
</dbReference>
<dbReference type="Proteomes" id="UP001500213">
    <property type="component" value="Unassembled WGS sequence"/>
</dbReference>
<accession>A0ABP8AYC1</accession>
<feature type="domain" description="DUF2087" evidence="1">
    <location>
        <begin position="90"/>
        <end position="158"/>
    </location>
</feature>
<reference evidence="3" key="1">
    <citation type="journal article" date="2019" name="Int. J. Syst. Evol. Microbiol.">
        <title>The Global Catalogue of Microorganisms (GCM) 10K type strain sequencing project: providing services to taxonomists for standard genome sequencing and annotation.</title>
        <authorList>
            <consortium name="The Broad Institute Genomics Platform"/>
            <consortium name="The Broad Institute Genome Sequencing Center for Infectious Disease"/>
            <person name="Wu L."/>
            <person name="Ma J."/>
        </authorList>
    </citation>
    <scope>NUCLEOTIDE SEQUENCE [LARGE SCALE GENOMIC DNA]</scope>
    <source>
        <strain evidence="3">JCM 17593</strain>
    </source>
</reference>
<evidence type="ECO:0000313" key="2">
    <source>
        <dbReference type="EMBL" id="GAA4193538.1"/>
    </source>
</evidence>
<evidence type="ECO:0000259" key="1">
    <source>
        <dbReference type="Pfam" id="PF09860"/>
    </source>
</evidence>